<comment type="similarity">
    <text evidence="1 5">Belongs to the peptidase S41A family.</text>
</comment>
<dbReference type="InterPro" id="IPR001478">
    <property type="entry name" value="PDZ"/>
</dbReference>
<dbReference type="PANTHER" id="PTHR32060:SF30">
    <property type="entry name" value="CARBOXY-TERMINAL PROCESSING PROTEASE CTPA"/>
    <property type="match status" value="1"/>
</dbReference>
<dbReference type="Pfam" id="PF03572">
    <property type="entry name" value="Peptidase_S41"/>
    <property type="match status" value="1"/>
</dbReference>
<evidence type="ECO:0000256" key="3">
    <source>
        <dbReference type="ARBA" id="ARBA00022801"/>
    </source>
</evidence>
<dbReference type="AlphaFoldDB" id="A0A4R9K0B9"/>
<gene>
    <name evidence="7" type="ORF">EHQ58_09230</name>
</gene>
<dbReference type="PANTHER" id="PTHR32060">
    <property type="entry name" value="TAIL-SPECIFIC PROTEASE"/>
    <property type="match status" value="1"/>
</dbReference>
<protein>
    <submittedName>
        <fullName evidence="7">S41 family peptidase</fullName>
    </submittedName>
</protein>
<dbReference type="SUPFAM" id="SSF52096">
    <property type="entry name" value="ClpP/crotonase"/>
    <property type="match status" value="1"/>
</dbReference>
<dbReference type="PROSITE" id="PS51257">
    <property type="entry name" value="PROKAR_LIPOPROTEIN"/>
    <property type="match status" value="1"/>
</dbReference>
<evidence type="ECO:0000256" key="2">
    <source>
        <dbReference type="ARBA" id="ARBA00022670"/>
    </source>
</evidence>
<evidence type="ECO:0000256" key="1">
    <source>
        <dbReference type="ARBA" id="ARBA00009179"/>
    </source>
</evidence>
<dbReference type="InterPro" id="IPR041489">
    <property type="entry name" value="PDZ_6"/>
</dbReference>
<dbReference type="Gene3D" id="2.30.42.10">
    <property type="match status" value="1"/>
</dbReference>
<dbReference type="GO" id="GO:0006508">
    <property type="term" value="P:proteolysis"/>
    <property type="evidence" value="ECO:0007669"/>
    <property type="project" value="UniProtKB-KW"/>
</dbReference>
<proteinExistence type="inferred from homology"/>
<keyword evidence="8" id="KW-1185">Reference proteome</keyword>
<evidence type="ECO:0000256" key="4">
    <source>
        <dbReference type="ARBA" id="ARBA00022825"/>
    </source>
</evidence>
<dbReference type="GO" id="GO:0007165">
    <property type="term" value="P:signal transduction"/>
    <property type="evidence" value="ECO:0007669"/>
    <property type="project" value="TreeGrafter"/>
</dbReference>
<dbReference type="Gene3D" id="3.90.226.10">
    <property type="entry name" value="2-enoyl-CoA Hydratase, Chain A, domain 1"/>
    <property type="match status" value="1"/>
</dbReference>
<dbReference type="Gene3D" id="3.30.750.44">
    <property type="match status" value="1"/>
</dbReference>
<dbReference type="InterPro" id="IPR036034">
    <property type="entry name" value="PDZ_sf"/>
</dbReference>
<dbReference type="InterPro" id="IPR029045">
    <property type="entry name" value="ClpP/crotonase-like_dom_sf"/>
</dbReference>
<dbReference type="Proteomes" id="UP000297693">
    <property type="component" value="Unassembled WGS sequence"/>
</dbReference>
<dbReference type="NCBIfam" id="TIGR00225">
    <property type="entry name" value="prc"/>
    <property type="match status" value="1"/>
</dbReference>
<keyword evidence="2 5" id="KW-0645">Protease</keyword>
<dbReference type="GO" id="GO:0030288">
    <property type="term" value="C:outer membrane-bounded periplasmic space"/>
    <property type="evidence" value="ECO:0007669"/>
    <property type="project" value="TreeGrafter"/>
</dbReference>
<dbReference type="SMART" id="SM00228">
    <property type="entry name" value="PDZ"/>
    <property type="match status" value="1"/>
</dbReference>
<dbReference type="RefSeq" id="WP_135623616.1">
    <property type="nucleotide sequence ID" value="NZ_RQGD01000025.1"/>
</dbReference>
<comment type="caution">
    <text evidence="7">The sequence shown here is derived from an EMBL/GenBank/DDBJ whole genome shotgun (WGS) entry which is preliminary data.</text>
</comment>
<dbReference type="InterPro" id="IPR004447">
    <property type="entry name" value="Peptidase_S41A"/>
</dbReference>
<dbReference type="SUPFAM" id="SSF50156">
    <property type="entry name" value="PDZ domain-like"/>
    <property type="match status" value="1"/>
</dbReference>
<evidence type="ECO:0000313" key="7">
    <source>
        <dbReference type="EMBL" id="TGL59089.1"/>
    </source>
</evidence>
<organism evidence="7 8">
    <name type="scientific">Leptospira ognonensis</name>
    <dbReference type="NCBI Taxonomy" id="2484945"/>
    <lineage>
        <taxon>Bacteria</taxon>
        <taxon>Pseudomonadati</taxon>
        <taxon>Spirochaetota</taxon>
        <taxon>Spirochaetia</taxon>
        <taxon>Leptospirales</taxon>
        <taxon>Leptospiraceae</taxon>
        <taxon>Leptospira</taxon>
    </lineage>
</organism>
<accession>A0A4R9K0B9</accession>
<keyword evidence="4 5" id="KW-0720">Serine protease</keyword>
<evidence type="ECO:0000256" key="5">
    <source>
        <dbReference type="RuleBase" id="RU004404"/>
    </source>
</evidence>
<dbReference type="InterPro" id="IPR005151">
    <property type="entry name" value="Tail-specific_protease"/>
</dbReference>
<dbReference type="OrthoDB" id="9812068at2"/>
<dbReference type="GO" id="GO:0008236">
    <property type="term" value="F:serine-type peptidase activity"/>
    <property type="evidence" value="ECO:0007669"/>
    <property type="project" value="UniProtKB-KW"/>
</dbReference>
<feature type="domain" description="PDZ" evidence="6">
    <location>
        <begin position="244"/>
        <end position="327"/>
    </location>
</feature>
<dbReference type="SMART" id="SM00245">
    <property type="entry name" value="TSPc"/>
    <property type="match status" value="1"/>
</dbReference>
<dbReference type="CDD" id="cd07560">
    <property type="entry name" value="Peptidase_S41_CPP"/>
    <property type="match status" value="1"/>
</dbReference>
<reference evidence="7" key="1">
    <citation type="journal article" date="2019" name="PLoS Negl. Trop. Dis.">
        <title>Revisiting the worldwide diversity of Leptospira species in the environment.</title>
        <authorList>
            <person name="Vincent A.T."/>
            <person name="Schiettekatte O."/>
            <person name="Bourhy P."/>
            <person name="Veyrier F.J."/>
            <person name="Picardeau M."/>
        </authorList>
    </citation>
    <scope>NUCLEOTIDE SEQUENCE [LARGE SCALE GENOMIC DNA]</scope>
    <source>
        <strain evidence="7">201702476</strain>
    </source>
</reference>
<sequence>MRRNLYLISIFLLLTFTLPAGFISCEREAKKAPKRDTDFTYRDFEQVVDSIDKYYIDKNINKNRAFTDAAVYSVMTLPHPMYLYPESYFAEREKYEEKEEMFPGKSFKISPSDKFVLFDPDYDQVEKIQKEKIKKNENKKLSDEELKTLIEKEKIRKSVLAAKWEEINFTKKDFDRVITYVKDNLSTYKVPVLKGLSELDNDLQEDSEEEKKEFGMEQVFLAAANGYLNSLDPHSSVFLKEMWEESMAKISDGSFEGIGAILSGGGTRDVIVESPLEGSPAVKAGVRSGDIIIAVDSKIIKGQSLDKVVKKIKGKKATKVVLTIKRKGNTAHLDIEVIRDKITIKNVTYHLLKENPQIGYIKLTGFVKAPGEEPVDSQIVKGLRALEEEAKNNGKEMKAVVLDLRNNSGGYLDLAVDIADMFIPKGLIVSTKVPNRLSSDDQYASKEDITKLPLVVLINAKSASASEIVASAIQHHGRGLLLGERTFGKATVQRLIDPLPGNDDYVLKLTNSRYYAPSGKTIQVVGVSPDIELSEEADGSFPFRYREEDMWNHLPKIPHEGVAKSKFNIDAIKAYVKKNGKADAFLKQHASDAIKPDFMLVRAVDYIEGFLNSK</sequence>
<dbReference type="Pfam" id="PF17820">
    <property type="entry name" value="PDZ_6"/>
    <property type="match status" value="1"/>
</dbReference>
<name>A0A4R9K0B9_9LEPT</name>
<evidence type="ECO:0000313" key="8">
    <source>
        <dbReference type="Proteomes" id="UP000297693"/>
    </source>
</evidence>
<dbReference type="GO" id="GO:0004175">
    <property type="term" value="F:endopeptidase activity"/>
    <property type="evidence" value="ECO:0007669"/>
    <property type="project" value="TreeGrafter"/>
</dbReference>
<dbReference type="PROSITE" id="PS50106">
    <property type="entry name" value="PDZ"/>
    <property type="match status" value="1"/>
</dbReference>
<dbReference type="EMBL" id="RQGD01000025">
    <property type="protein sequence ID" value="TGL59089.1"/>
    <property type="molecule type" value="Genomic_DNA"/>
</dbReference>
<dbReference type="CDD" id="cd06782">
    <property type="entry name" value="cpPDZ_CPP-like"/>
    <property type="match status" value="1"/>
</dbReference>
<keyword evidence="3 5" id="KW-0378">Hydrolase</keyword>
<evidence type="ECO:0000259" key="6">
    <source>
        <dbReference type="PROSITE" id="PS50106"/>
    </source>
</evidence>